<dbReference type="EMBL" id="RBAK01000004">
    <property type="protein sequence ID" value="RKN47840.1"/>
    <property type="molecule type" value="Genomic_DNA"/>
</dbReference>
<sequence>MTAPQPARADDCALLRVEVGVTDELRRPALAEVAAVLDRVLSVEPHEVVIDLSECRHLDPEAVVLLDEVRERLARRGAILALRDPSPAIRAALRASGMAEATPVAVASPAGGPGPEVAPVPRTGGGRPVAVGSRGPARPVGGGLR</sequence>
<dbReference type="PROSITE" id="PS50801">
    <property type="entry name" value="STAS"/>
    <property type="match status" value="1"/>
</dbReference>
<name>A0A3A9ZHW1_9ACTN</name>
<dbReference type="CDD" id="cd07043">
    <property type="entry name" value="STAS_anti-anti-sigma_factors"/>
    <property type="match status" value="1"/>
</dbReference>
<proteinExistence type="predicted"/>
<evidence type="ECO:0000313" key="4">
    <source>
        <dbReference type="Proteomes" id="UP000281726"/>
    </source>
</evidence>
<dbReference type="InterPro" id="IPR036513">
    <property type="entry name" value="STAS_dom_sf"/>
</dbReference>
<feature type="compositionally biased region" description="Low complexity" evidence="1">
    <location>
        <begin position="103"/>
        <end position="121"/>
    </location>
</feature>
<dbReference type="RefSeq" id="WP_120728800.1">
    <property type="nucleotide sequence ID" value="NZ_RBAK01000004.1"/>
</dbReference>
<evidence type="ECO:0000313" key="3">
    <source>
        <dbReference type="EMBL" id="RKN47840.1"/>
    </source>
</evidence>
<comment type="caution">
    <text evidence="3">The sequence shown here is derived from an EMBL/GenBank/DDBJ whole genome shotgun (WGS) entry which is preliminary data.</text>
</comment>
<dbReference type="Proteomes" id="UP000281726">
    <property type="component" value="Unassembled WGS sequence"/>
</dbReference>
<dbReference type="AlphaFoldDB" id="A0A3A9ZHW1"/>
<dbReference type="Gene3D" id="3.30.750.24">
    <property type="entry name" value="STAS domain"/>
    <property type="match status" value="1"/>
</dbReference>
<evidence type="ECO:0000256" key="1">
    <source>
        <dbReference type="SAM" id="MobiDB-lite"/>
    </source>
</evidence>
<reference evidence="3 4" key="1">
    <citation type="journal article" date="2004" name="Syst. Appl. Microbiol.">
        <title>Cryptoendolithic actinomycetes from antarctic sandstone rock samples: Micromonospora endolithica sp. nov. and two isolates related to Micromonospora coerulea Jensen 1932.</title>
        <authorList>
            <person name="Hirsch P."/>
            <person name="Mevs U."/>
            <person name="Kroppenstedt R.M."/>
            <person name="Schumann P."/>
            <person name="Stackebrandt E."/>
        </authorList>
    </citation>
    <scope>NUCLEOTIDE SEQUENCE [LARGE SCALE GENOMIC DNA]</scope>
    <source>
        <strain evidence="3 4">JCM 12677</strain>
    </source>
</reference>
<accession>A0A3A9ZHW1</accession>
<dbReference type="InterPro" id="IPR002645">
    <property type="entry name" value="STAS_dom"/>
</dbReference>
<dbReference type="Pfam" id="PF13466">
    <property type="entry name" value="STAS_2"/>
    <property type="match status" value="1"/>
</dbReference>
<organism evidence="3 4">
    <name type="scientific">Micromonospora endolithica</name>
    <dbReference type="NCBI Taxonomy" id="230091"/>
    <lineage>
        <taxon>Bacteria</taxon>
        <taxon>Bacillati</taxon>
        <taxon>Actinomycetota</taxon>
        <taxon>Actinomycetes</taxon>
        <taxon>Micromonosporales</taxon>
        <taxon>Micromonosporaceae</taxon>
        <taxon>Micromonospora</taxon>
    </lineage>
</organism>
<dbReference type="InterPro" id="IPR058548">
    <property type="entry name" value="MlaB-like_STAS"/>
</dbReference>
<dbReference type="SUPFAM" id="SSF52091">
    <property type="entry name" value="SpoIIaa-like"/>
    <property type="match status" value="1"/>
</dbReference>
<feature type="domain" description="STAS" evidence="2">
    <location>
        <begin position="48"/>
        <end position="100"/>
    </location>
</feature>
<feature type="region of interest" description="Disordered" evidence="1">
    <location>
        <begin position="101"/>
        <end position="145"/>
    </location>
</feature>
<keyword evidence="4" id="KW-1185">Reference proteome</keyword>
<gene>
    <name evidence="3" type="ORF">D7223_13980</name>
</gene>
<evidence type="ECO:0000259" key="2">
    <source>
        <dbReference type="PROSITE" id="PS50801"/>
    </source>
</evidence>
<protein>
    <submittedName>
        <fullName evidence="3">Anti-sigma factor antagonist</fullName>
    </submittedName>
</protein>